<sequence>MGRGVTEALETFRFNDAASALYRFIWNQFCDWYLELMRPIFNGNDESAKAEAQSCAAYVLGETYKLLHPFMPFMTEELWAHMAGELENLPPDLRWREWDGPGRPVRRRAGRTSPCRGRDKRDNSGST</sequence>
<feature type="compositionally biased region" description="Basic and acidic residues" evidence="9">
    <location>
        <begin position="116"/>
        <end position="127"/>
    </location>
</feature>
<dbReference type="GO" id="GO:0005829">
    <property type="term" value="C:cytosol"/>
    <property type="evidence" value="ECO:0007669"/>
    <property type="project" value="TreeGrafter"/>
</dbReference>
<dbReference type="EC" id="6.1.1.9" evidence="1"/>
<accession>A0A562MM78</accession>
<evidence type="ECO:0000256" key="6">
    <source>
        <dbReference type="ARBA" id="ARBA00023146"/>
    </source>
</evidence>
<dbReference type="AlphaFoldDB" id="A0A562MM78"/>
<dbReference type="SUPFAM" id="SSF47323">
    <property type="entry name" value="Anticodon-binding domain of a subclass of class I aminoacyl-tRNA synthetases"/>
    <property type="match status" value="1"/>
</dbReference>
<evidence type="ECO:0000256" key="2">
    <source>
        <dbReference type="ARBA" id="ARBA00022598"/>
    </source>
</evidence>
<evidence type="ECO:0000256" key="1">
    <source>
        <dbReference type="ARBA" id="ARBA00013169"/>
    </source>
</evidence>
<keyword evidence="2" id="KW-0436">Ligase</keyword>
<reference evidence="11 12" key="1">
    <citation type="journal article" date="2015" name="Stand. Genomic Sci.">
        <title>Genomic Encyclopedia of Bacterial and Archaeal Type Strains, Phase III: the genomes of soil and plant-associated and newly described type strains.</title>
        <authorList>
            <person name="Whitman W.B."/>
            <person name="Woyke T."/>
            <person name="Klenk H.P."/>
            <person name="Zhou Y."/>
            <person name="Lilburn T.G."/>
            <person name="Beck B.J."/>
            <person name="De Vos P."/>
            <person name="Vandamme P."/>
            <person name="Eisen J.A."/>
            <person name="Garrity G."/>
            <person name="Hugenholtz P."/>
            <person name="Kyrpides N.C."/>
        </authorList>
    </citation>
    <scope>NUCLEOTIDE SEQUENCE [LARGE SCALE GENOMIC DNA]</scope>
    <source>
        <strain evidence="11 12">CGMCC 1.2546</strain>
    </source>
</reference>
<dbReference type="EMBL" id="VLKT01000074">
    <property type="protein sequence ID" value="TWI21014.1"/>
    <property type="molecule type" value="Genomic_DNA"/>
</dbReference>
<dbReference type="Gene3D" id="1.10.730.10">
    <property type="entry name" value="Isoleucyl-tRNA Synthetase, Domain 1"/>
    <property type="match status" value="1"/>
</dbReference>
<feature type="domain" description="Methionyl/Valyl/Leucyl/Isoleucyl-tRNA synthetase anticodon-binding" evidence="10">
    <location>
        <begin position="5"/>
        <end position="82"/>
    </location>
</feature>
<dbReference type="GO" id="GO:0005524">
    <property type="term" value="F:ATP binding"/>
    <property type="evidence" value="ECO:0007669"/>
    <property type="project" value="UniProtKB-KW"/>
</dbReference>
<dbReference type="InterPro" id="IPR009080">
    <property type="entry name" value="tRNAsynth_Ia_anticodon-bd"/>
</dbReference>
<evidence type="ECO:0000256" key="5">
    <source>
        <dbReference type="ARBA" id="ARBA00022917"/>
    </source>
</evidence>
<dbReference type="InterPro" id="IPR033705">
    <property type="entry name" value="Anticodon_Ia_Val"/>
</dbReference>
<dbReference type="InterPro" id="IPR002303">
    <property type="entry name" value="Valyl-tRNA_ligase"/>
</dbReference>
<evidence type="ECO:0000259" key="10">
    <source>
        <dbReference type="Pfam" id="PF08264"/>
    </source>
</evidence>
<evidence type="ECO:0000313" key="12">
    <source>
        <dbReference type="Proteomes" id="UP000317122"/>
    </source>
</evidence>
<feature type="region of interest" description="Disordered" evidence="9">
    <location>
        <begin position="92"/>
        <end position="127"/>
    </location>
</feature>
<evidence type="ECO:0000256" key="9">
    <source>
        <dbReference type="SAM" id="MobiDB-lite"/>
    </source>
</evidence>
<comment type="caution">
    <text evidence="11">The sequence shown here is derived from an EMBL/GenBank/DDBJ whole genome shotgun (WGS) entry which is preliminary data.</text>
</comment>
<organism evidence="11 12">
    <name type="scientific">Mesorhizobium tianshanense</name>
    <dbReference type="NCBI Taxonomy" id="39844"/>
    <lineage>
        <taxon>Bacteria</taxon>
        <taxon>Pseudomonadati</taxon>
        <taxon>Pseudomonadota</taxon>
        <taxon>Alphaproteobacteria</taxon>
        <taxon>Hyphomicrobiales</taxon>
        <taxon>Phyllobacteriaceae</taxon>
        <taxon>Mesorhizobium</taxon>
    </lineage>
</organism>
<proteinExistence type="predicted"/>
<dbReference type="CDD" id="cd07962">
    <property type="entry name" value="Anticodon_Ia_Val"/>
    <property type="match status" value="1"/>
</dbReference>
<gene>
    <name evidence="11" type="ORF">IQ26_06920</name>
</gene>
<protein>
    <recommendedName>
        <fullName evidence="1">valine--tRNA ligase</fullName>
        <ecNumber evidence="1">6.1.1.9</ecNumber>
    </recommendedName>
    <alternativeName>
        <fullName evidence="7">Valyl-tRNA synthetase</fullName>
    </alternativeName>
</protein>
<dbReference type="InterPro" id="IPR013155">
    <property type="entry name" value="M/V/L/I-tRNA-synth_anticd-bd"/>
</dbReference>
<dbReference type="GO" id="GO:0006438">
    <property type="term" value="P:valyl-tRNA aminoacylation"/>
    <property type="evidence" value="ECO:0007669"/>
    <property type="project" value="InterPro"/>
</dbReference>
<dbReference type="GO" id="GO:0004832">
    <property type="term" value="F:valine-tRNA ligase activity"/>
    <property type="evidence" value="ECO:0007669"/>
    <property type="project" value="UniProtKB-EC"/>
</dbReference>
<keyword evidence="6 11" id="KW-0030">Aminoacyl-tRNA synthetase</keyword>
<dbReference type="PANTHER" id="PTHR11946">
    <property type="entry name" value="VALYL-TRNA SYNTHETASES"/>
    <property type="match status" value="1"/>
</dbReference>
<evidence type="ECO:0000313" key="11">
    <source>
        <dbReference type="EMBL" id="TWI21014.1"/>
    </source>
</evidence>
<dbReference type="PANTHER" id="PTHR11946:SF93">
    <property type="entry name" value="VALINE--TRNA LIGASE, CHLOROPLASTIC_MITOCHONDRIAL 2"/>
    <property type="match status" value="1"/>
</dbReference>
<dbReference type="Proteomes" id="UP000317122">
    <property type="component" value="Unassembled WGS sequence"/>
</dbReference>
<evidence type="ECO:0000256" key="7">
    <source>
        <dbReference type="ARBA" id="ARBA00029936"/>
    </source>
</evidence>
<name>A0A562MM78_9HYPH</name>
<evidence type="ECO:0000256" key="3">
    <source>
        <dbReference type="ARBA" id="ARBA00022741"/>
    </source>
</evidence>
<evidence type="ECO:0000256" key="8">
    <source>
        <dbReference type="ARBA" id="ARBA00047552"/>
    </source>
</evidence>
<keyword evidence="12" id="KW-1185">Reference proteome</keyword>
<dbReference type="Pfam" id="PF08264">
    <property type="entry name" value="Anticodon_1"/>
    <property type="match status" value="1"/>
</dbReference>
<evidence type="ECO:0000256" key="4">
    <source>
        <dbReference type="ARBA" id="ARBA00022840"/>
    </source>
</evidence>
<keyword evidence="4" id="KW-0067">ATP-binding</keyword>
<comment type="catalytic activity">
    <reaction evidence="8">
        <text>tRNA(Val) + L-valine + ATP = L-valyl-tRNA(Val) + AMP + diphosphate</text>
        <dbReference type="Rhea" id="RHEA:10704"/>
        <dbReference type="Rhea" id="RHEA-COMP:9672"/>
        <dbReference type="Rhea" id="RHEA-COMP:9708"/>
        <dbReference type="ChEBI" id="CHEBI:30616"/>
        <dbReference type="ChEBI" id="CHEBI:33019"/>
        <dbReference type="ChEBI" id="CHEBI:57762"/>
        <dbReference type="ChEBI" id="CHEBI:78442"/>
        <dbReference type="ChEBI" id="CHEBI:78537"/>
        <dbReference type="ChEBI" id="CHEBI:456215"/>
        <dbReference type="EC" id="6.1.1.9"/>
    </reaction>
</comment>
<keyword evidence="3" id="KW-0547">Nucleotide-binding</keyword>
<keyword evidence="5" id="KW-0648">Protein biosynthesis</keyword>